<evidence type="ECO:0000256" key="2">
    <source>
        <dbReference type="ARBA" id="ARBA00009923"/>
    </source>
</evidence>
<accession>A0A6P8XNP1</accession>
<evidence type="ECO:0000256" key="4">
    <source>
        <dbReference type="ARBA" id="ARBA00022729"/>
    </source>
</evidence>
<dbReference type="FunFam" id="3.40.33.10:FF:000007">
    <property type="entry name" value="Venom allergen"/>
    <property type="match status" value="1"/>
</dbReference>
<evidence type="ECO:0000313" key="8">
    <source>
        <dbReference type="RefSeq" id="XP_034114654.1"/>
    </source>
</evidence>
<dbReference type="PIRSF" id="PIRSF038921">
    <property type="entry name" value="P14a"/>
    <property type="match status" value="1"/>
</dbReference>
<dbReference type="Gene3D" id="3.40.33.10">
    <property type="entry name" value="CAP"/>
    <property type="match status" value="1"/>
</dbReference>
<dbReference type="PANTHER" id="PTHR10334">
    <property type="entry name" value="CYSTEINE-RICH SECRETORY PROTEIN-RELATED"/>
    <property type="match status" value="1"/>
</dbReference>
<evidence type="ECO:0000256" key="5">
    <source>
        <dbReference type="ARBA" id="ARBA00068306"/>
    </source>
</evidence>
<dbReference type="InterPro" id="IPR014044">
    <property type="entry name" value="CAP_dom"/>
</dbReference>
<comment type="subcellular location">
    <subcellularLocation>
        <location evidence="1">Secreted</location>
    </subcellularLocation>
</comment>
<sequence>MPRLFLLVNFATIKAKRFDYKFTVTWLPNFEMLRFSLTLLTISLTLCQVHGAVDYCNATLCGTSTNIGCNNNGTWSTNCPTSPAPYLIAMNLTMRQHLVKLHNVRRNHIALGKLPRYDTARRMATMRWSPQLATLAALNVKQCQMKHDACHNTPQYKMSGQNLAIISYSGASSSQTNAALLTSSVTMWWNERLDANKSVIAKYPSDWTGPQIGHFTVMARQNNIALGCAAARYVTSGMNNFLLACNYATTNIVGNAVYVAGNTAAGCTTGTNVNYPGLCKVAEVFTY</sequence>
<evidence type="ECO:0000259" key="6">
    <source>
        <dbReference type="SMART" id="SM00198"/>
    </source>
</evidence>
<feature type="domain" description="SCP" evidence="6">
    <location>
        <begin position="93"/>
        <end position="254"/>
    </location>
</feature>
<evidence type="ECO:0000256" key="1">
    <source>
        <dbReference type="ARBA" id="ARBA00004613"/>
    </source>
</evidence>
<keyword evidence="3" id="KW-0964">Secreted</keyword>
<dbReference type="Pfam" id="PF00188">
    <property type="entry name" value="CAP"/>
    <property type="match status" value="1"/>
</dbReference>
<comment type="similarity">
    <text evidence="2">Belongs to the CRISP family.</text>
</comment>
<reference evidence="8" key="1">
    <citation type="submission" date="2025-08" db="UniProtKB">
        <authorList>
            <consortium name="RefSeq"/>
        </authorList>
    </citation>
    <scope>IDENTIFICATION</scope>
    <source>
        <strain evidence="8">15112-1751.03</strain>
        <tissue evidence="8">Whole Adult</tissue>
    </source>
</reference>
<organism evidence="7 8">
    <name type="scientific">Drosophila albomicans</name>
    <name type="common">Fruit fly</name>
    <dbReference type="NCBI Taxonomy" id="7291"/>
    <lineage>
        <taxon>Eukaryota</taxon>
        <taxon>Metazoa</taxon>
        <taxon>Ecdysozoa</taxon>
        <taxon>Arthropoda</taxon>
        <taxon>Hexapoda</taxon>
        <taxon>Insecta</taxon>
        <taxon>Pterygota</taxon>
        <taxon>Neoptera</taxon>
        <taxon>Endopterygota</taxon>
        <taxon>Diptera</taxon>
        <taxon>Brachycera</taxon>
        <taxon>Muscomorpha</taxon>
        <taxon>Ephydroidea</taxon>
        <taxon>Drosophilidae</taxon>
        <taxon>Drosophila</taxon>
    </lineage>
</organism>
<proteinExistence type="inferred from homology"/>
<dbReference type="AlphaFoldDB" id="A0A6P8XNP1"/>
<protein>
    <recommendedName>
        <fullName evidence="5">Venom allergen-1</fullName>
    </recommendedName>
</protein>
<dbReference type="InterPro" id="IPR001283">
    <property type="entry name" value="CRISP-related"/>
</dbReference>
<gene>
    <name evidence="8" type="primary">LOC117574799</name>
</gene>
<keyword evidence="4" id="KW-0732">Signal</keyword>
<dbReference type="OrthoDB" id="414826at2759"/>
<keyword evidence="7" id="KW-1185">Reference proteome</keyword>
<evidence type="ECO:0000256" key="3">
    <source>
        <dbReference type="ARBA" id="ARBA00022525"/>
    </source>
</evidence>
<dbReference type="GO" id="GO:0005576">
    <property type="term" value="C:extracellular region"/>
    <property type="evidence" value="ECO:0007669"/>
    <property type="project" value="UniProtKB-SubCell"/>
</dbReference>
<evidence type="ECO:0000313" key="7">
    <source>
        <dbReference type="Proteomes" id="UP000515160"/>
    </source>
</evidence>
<dbReference type="Proteomes" id="UP000515160">
    <property type="component" value="Chromosome X"/>
</dbReference>
<name>A0A6P8XNP1_DROAB</name>
<dbReference type="RefSeq" id="XP_034114654.1">
    <property type="nucleotide sequence ID" value="XM_034258763.2"/>
</dbReference>
<dbReference type="InterPro" id="IPR034763">
    <property type="entry name" value="P14a_insect"/>
</dbReference>
<dbReference type="SMART" id="SM00198">
    <property type="entry name" value="SCP"/>
    <property type="match status" value="1"/>
</dbReference>
<dbReference type="CDD" id="cd05380">
    <property type="entry name" value="CAP_euk"/>
    <property type="match status" value="1"/>
</dbReference>
<dbReference type="InterPro" id="IPR035940">
    <property type="entry name" value="CAP_sf"/>
</dbReference>
<dbReference type="SUPFAM" id="SSF55797">
    <property type="entry name" value="PR-1-like"/>
    <property type="match status" value="1"/>
</dbReference>
<dbReference type="GeneID" id="117574799"/>